<protein>
    <submittedName>
        <fullName evidence="1">Uncharacterized protein</fullName>
    </submittedName>
</protein>
<comment type="caution">
    <text evidence="1">The sequence shown here is derived from an EMBL/GenBank/DDBJ whole genome shotgun (WGS) entry which is preliminary data.</text>
</comment>
<sequence>MTTYETNSYKYVKYEGDFYIIPDFHYEEYMSIPRNTTRPRVDPYKFSVAKISSYMKKPYVTLTNYEFEYDVGYKRDWVDLVEAINHGIRLWEKSRERKPKKKKSWLRSLV</sequence>
<evidence type="ECO:0000313" key="1">
    <source>
        <dbReference type="EMBL" id="KKN76638.1"/>
    </source>
</evidence>
<accession>A0A0F9WEE5</accession>
<organism evidence="1">
    <name type="scientific">marine sediment metagenome</name>
    <dbReference type="NCBI Taxonomy" id="412755"/>
    <lineage>
        <taxon>unclassified sequences</taxon>
        <taxon>metagenomes</taxon>
        <taxon>ecological metagenomes</taxon>
    </lineage>
</organism>
<dbReference type="EMBL" id="LAZR01000292">
    <property type="protein sequence ID" value="KKN76638.1"/>
    <property type="molecule type" value="Genomic_DNA"/>
</dbReference>
<reference evidence="1" key="1">
    <citation type="journal article" date="2015" name="Nature">
        <title>Complex archaea that bridge the gap between prokaryotes and eukaryotes.</title>
        <authorList>
            <person name="Spang A."/>
            <person name="Saw J.H."/>
            <person name="Jorgensen S.L."/>
            <person name="Zaremba-Niedzwiedzka K."/>
            <person name="Martijn J."/>
            <person name="Lind A.E."/>
            <person name="van Eijk R."/>
            <person name="Schleper C."/>
            <person name="Guy L."/>
            <person name="Ettema T.J."/>
        </authorList>
    </citation>
    <scope>NUCLEOTIDE SEQUENCE</scope>
</reference>
<name>A0A0F9WEE5_9ZZZZ</name>
<dbReference type="AlphaFoldDB" id="A0A0F9WEE5"/>
<gene>
    <name evidence="1" type="ORF">LCGC14_0368350</name>
</gene>
<proteinExistence type="predicted"/>